<keyword evidence="3" id="KW-1185">Reference proteome</keyword>
<reference evidence="2" key="1">
    <citation type="submission" date="2022-11" db="EMBL/GenBank/DDBJ databases">
        <authorList>
            <person name="Petersen C."/>
        </authorList>
    </citation>
    <scope>NUCLEOTIDE SEQUENCE</scope>
    <source>
        <strain evidence="2">IBT 22155</strain>
    </source>
</reference>
<name>A0A9W9LC36_9EURO</name>
<dbReference type="Gene3D" id="3.80.10.10">
    <property type="entry name" value="Ribonuclease Inhibitor"/>
    <property type="match status" value="1"/>
</dbReference>
<accession>A0A9W9LC36</accession>
<dbReference type="Pfam" id="PF12937">
    <property type="entry name" value="F-box-like"/>
    <property type="match status" value="1"/>
</dbReference>
<protein>
    <recommendedName>
        <fullName evidence="1">F-box domain-containing protein</fullName>
    </recommendedName>
</protein>
<evidence type="ECO:0000259" key="1">
    <source>
        <dbReference type="PROSITE" id="PS50181"/>
    </source>
</evidence>
<dbReference type="InterPro" id="IPR032675">
    <property type="entry name" value="LRR_dom_sf"/>
</dbReference>
<dbReference type="RefSeq" id="XP_056527079.1">
    <property type="nucleotide sequence ID" value="XM_056661913.1"/>
</dbReference>
<gene>
    <name evidence="2" type="ORF">N7515_001169</name>
</gene>
<sequence>MLAALPSELLAMVIGQIASRRDLKRLCEVCKRLHGIAIPHLYQSLVLSAPELSLEDLTANLEAIPWKYLKYTQHLGFIVPIHERLESRCVHQGGNGHFVDEAVQDGNMDYEDTAEGTDNTREVKKINKIAQGRILGPLFNLSSALDALRFPDDQLRSFRLVSGFLLWPAHLRESRWEVGTCLPEALFGSKDSFLGNQRQIQSITFITDGECGANTNAQYSVDLVQFRGLRSLDWRGLNRFNDFESVRKCIEVHGYQIQSLTLDLLTWVRAEKIWADGYRCQNPQPTSTPNNFFSERVLNVHPGDQKVVFLSLENLHLSAVSFYHTPMEMAHAFNIERLKSLKLRNCPGSLDWLQMILNPRMPMRLKSVELALDLNSLPRGGHMHITETICNLIHHVCGLESLYLMLPEPIDWTTLTNRLSSHRHIKRFVMHHLVDRGGQKLIDGDIPWSLRLERILQENQLSCFGSSIPPGKLPSWFSESLYTYDYGDDLPYKPEEIHDLAQWAFSADGLPNLQVLAWGDFSYGGRYSKFNLLLCKSDNGYQTLTPSDIMSWNLVQDNLDMLAACPLDDILE</sequence>
<evidence type="ECO:0000313" key="3">
    <source>
        <dbReference type="Proteomes" id="UP001149079"/>
    </source>
</evidence>
<dbReference type="GeneID" id="81401083"/>
<comment type="caution">
    <text evidence="2">The sequence shown here is derived from an EMBL/GenBank/DDBJ whole genome shotgun (WGS) entry which is preliminary data.</text>
</comment>
<reference evidence="2" key="2">
    <citation type="journal article" date="2023" name="IMA Fungus">
        <title>Comparative genomic study of the Penicillium genus elucidates a diverse pangenome and 15 lateral gene transfer events.</title>
        <authorList>
            <person name="Petersen C."/>
            <person name="Sorensen T."/>
            <person name="Nielsen M.R."/>
            <person name="Sondergaard T.E."/>
            <person name="Sorensen J.L."/>
            <person name="Fitzpatrick D.A."/>
            <person name="Frisvad J.C."/>
            <person name="Nielsen K.L."/>
        </authorList>
    </citation>
    <scope>NUCLEOTIDE SEQUENCE</scope>
    <source>
        <strain evidence="2">IBT 22155</strain>
    </source>
</reference>
<dbReference type="InterPro" id="IPR001810">
    <property type="entry name" value="F-box_dom"/>
</dbReference>
<proteinExistence type="predicted"/>
<dbReference type="PROSITE" id="PS50181">
    <property type="entry name" value="FBOX"/>
    <property type="match status" value="1"/>
</dbReference>
<evidence type="ECO:0000313" key="2">
    <source>
        <dbReference type="EMBL" id="KAJ5146605.1"/>
    </source>
</evidence>
<dbReference type="EMBL" id="JAPQKL010000001">
    <property type="protein sequence ID" value="KAJ5146605.1"/>
    <property type="molecule type" value="Genomic_DNA"/>
</dbReference>
<dbReference type="AlphaFoldDB" id="A0A9W9LC36"/>
<dbReference type="OrthoDB" id="4361615at2759"/>
<dbReference type="Proteomes" id="UP001149079">
    <property type="component" value="Unassembled WGS sequence"/>
</dbReference>
<organism evidence="2 3">
    <name type="scientific">Penicillium bovifimosum</name>
    <dbReference type="NCBI Taxonomy" id="126998"/>
    <lineage>
        <taxon>Eukaryota</taxon>
        <taxon>Fungi</taxon>
        <taxon>Dikarya</taxon>
        <taxon>Ascomycota</taxon>
        <taxon>Pezizomycotina</taxon>
        <taxon>Eurotiomycetes</taxon>
        <taxon>Eurotiomycetidae</taxon>
        <taxon>Eurotiales</taxon>
        <taxon>Aspergillaceae</taxon>
        <taxon>Penicillium</taxon>
    </lineage>
</organism>
<feature type="domain" description="F-box" evidence="1">
    <location>
        <begin position="1"/>
        <end position="45"/>
    </location>
</feature>